<comment type="caution">
    <text evidence="2">The sequence shown here is derived from an EMBL/GenBank/DDBJ whole genome shotgun (WGS) entry which is preliminary data.</text>
</comment>
<dbReference type="Proteomes" id="UP000657918">
    <property type="component" value="Unassembled WGS sequence"/>
</dbReference>
<keyword evidence="3" id="KW-1185">Reference proteome</keyword>
<protein>
    <recommendedName>
        <fullName evidence="1">NB-ARC domain-containing protein</fullName>
    </recommendedName>
</protein>
<dbReference type="GO" id="GO:0043531">
    <property type="term" value="F:ADP binding"/>
    <property type="evidence" value="ECO:0007669"/>
    <property type="project" value="InterPro"/>
</dbReference>
<sequence length="120" mass="12556">MINMLLTSSDDFPVYAICGMGGLGKTTIVQLVYNDGRVSTSPPVHPAPATALILISTDESPISESQILNPALAGTDLTFMGTDHPDPHSTCSNFPNLNPLLLTLMSISTPLSIGTDSPMA</sequence>
<dbReference type="AlphaFoldDB" id="A0A835MHQ6"/>
<name>A0A835MHQ6_9ROSI</name>
<accession>A0A835MHQ6</accession>
<dbReference type="InterPro" id="IPR002182">
    <property type="entry name" value="NB-ARC"/>
</dbReference>
<dbReference type="SUPFAM" id="SSF52540">
    <property type="entry name" value="P-loop containing nucleoside triphosphate hydrolases"/>
    <property type="match status" value="1"/>
</dbReference>
<dbReference type="OrthoDB" id="972011at2759"/>
<evidence type="ECO:0000313" key="2">
    <source>
        <dbReference type="EMBL" id="KAF9664099.1"/>
    </source>
</evidence>
<gene>
    <name evidence="2" type="ORF">SADUNF_Sadunf17G0121000</name>
</gene>
<feature type="domain" description="NB-ARC" evidence="1">
    <location>
        <begin position="6"/>
        <end position="35"/>
    </location>
</feature>
<dbReference type="Gene3D" id="3.40.50.300">
    <property type="entry name" value="P-loop containing nucleotide triphosphate hydrolases"/>
    <property type="match status" value="1"/>
</dbReference>
<dbReference type="EMBL" id="JADGMS010000017">
    <property type="protein sequence ID" value="KAF9664099.1"/>
    <property type="molecule type" value="Genomic_DNA"/>
</dbReference>
<reference evidence="2 3" key="1">
    <citation type="submission" date="2020-10" db="EMBL/GenBank/DDBJ databases">
        <title>Plant Genome Project.</title>
        <authorList>
            <person name="Zhang R.-G."/>
        </authorList>
    </citation>
    <scope>NUCLEOTIDE SEQUENCE [LARGE SCALE GENOMIC DNA]</scope>
    <source>
        <strain evidence="2">FAFU-HL-1</strain>
        <tissue evidence="2">Leaf</tissue>
    </source>
</reference>
<dbReference type="Pfam" id="PF00931">
    <property type="entry name" value="NB-ARC"/>
    <property type="match status" value="1"/>
</dbReference>
<proteinExistence type="predicted"/>
<dbReference type="InterPro" id="IPR027417">
    <property type="entry name" value="P-loop_NTPase"/>
</dbReference>
<organism evidence="2 3">
    <name type="scientific">Salix dunnii</name>
    <dbReference type="NCBI Taxonomy" id="1413687"/>
    <lineage>
        <taxon>Eukaryota</taxon>
        <taxon>Viridiplantae</taxon>
        <taxon>Streptophyta</taxon>
        <taxon>Embryophyta</taxon>
        <taxon>Tracheophyta</taxon>
        <taxon>Spermatophyta</taxon>
        <taxon>Magnoliopsida</taxon>
        <taxon>eudicotyledons</taxon>
        <taxon>Gunneridae</taxon>
        <taxon>Pentapetalae</taxon>
        <taxon>rosids</taxon>
        <taxon>fabids</taxon>
        <taxon>Malpighiales</taxon>
        <taxon>Salicaceae</taxon>
        <taxon>Saliceae</taxon>
        <taxon>Salix</taxon>
    </lineage>
</organism>
<evidence type="ECO:0000259" key="1">
    <source>
        <dbReference type="Pfam" id="PF00931"/>
    </source>
</evidence>
<evidence type="ECO:0000313" key="3">
    <source>
        <dbReference type="Proteomes" id="UP000657918"/>
    </source>
</evidence>